<dbReference type="OrthoDB" id="9761989at2"/>
<dbReference type="InterPro" id="IPR025110">
    <property type="entry name" value="AMP-bd_C"/>
</dbReference>
<keyword evidence="3" id="KW-0436">Ligase</keyword>
<feature type="domain" description="AMP-dependent synthetase/ligase" evidence="1">
    <location>
        <begin position="10"/>
        <end position="374"/>
    </location>
</feature>
<dbReference type="EMBL" id="FTOE01000001">
    <property type="protein sequence ID" value="SIS47875.1"/>
    <property type="molecule type" value="Genomic_DNA"/>
</dbReference>
<feature type="domain" description="AMP-binding enzyme C-terminal" evidence="2">
    <location>
        <begin position="436"/>
        <end position="509"/>
    </location>
</feature>
<dbReference type="SUPFAM" id="SSF56801">
    <property type="entry name" value="Acetyl-CoA synthetase-like"/>
    <property type="match status" value="1"/>
</dbReference>
<dbReference type="Pfam" id="PF00501">
    <property type="entry name" value="AMP-binding"/>
    <property type="match status" value="1"/>
</dbReference>
<dbReference type="PROSITE" id="PS00455">
    <property type="entry name" value="AMP_BINDING"/>
    <property type="match status" value="1"/>
</dbReference>
<keyword evidence="4" id="KW-1185">Reference proteome</keyword>
<evidence type="ECO:0000313" key="4">
    <source>
        <dbReference type="Proteomes" id="UP000185999"/>
    </source>
</evidence>
<dbReference type="InterPro" id="IPR050237">
    <property type="entry name" value="ATP-dep_AMP-bd_enzyme"/>
</dbReference>
<accession>A0A1N7JEU5</accession>
<dbReference type="InterPro" id="IPR017529">
    <property type="entry name" value="AcylCoA_ligase_PEP_1"/>
</dbReference>
<dbReference type="PANTHER" id="PTHR43767">
    <property type="entry name" value="LONG-CHAIN-FATTY-ACID--COA LIGASE"/>
    <property type="match status" value="1"/>
</dbReference>
<gene>
    <name evidence="3" type="ORF">SAMN05421760_1011047</name>
</gene>
<protein>
    <submittedName>
        <fullName evidence="3">Acyl-CoA ligase (AMP-forming), exosortase A-associated</fullName>
    </submittedName>
</protein>
<evidence type="ECO:0000259" key="2">
    <source>
        <dbReference type="Pfam" id="PF13193"/>
    </source>
</evidence>
<dbReference type="InterPro" id="IPR000873">
    <property type="entry name" value="AMP-dep_synth/lig_dom"/>
</dbReference>
<dbReference type="AlphaFoldDB" id="A0A1N7JEU5"/>
<dbReference type="STRING" id="619304.SAMN05421760_1011047"/>
<organism evidence="3 4">
    <name type="scientific">Neptunomonas antarctica</name>
    <dbReference type="NCBI Taxonomy" id="619304"/>
    <lineage>
        <taxon>Bacteria</taxon>
        <taxon>Pseudomonadati</taxon>
        <taxon>Pseudomonadota</taxon>
        <taxon>Gammaproteobacteria</taxon>
        <taxon>Oceanospirillales</taxon>
        <taxon>Oceanospirillaceae</taxon>
        <taxon>Neptunomonas</taxon>
    </lineage>
</organism>
<dbReference type="Gene3D" id="3.30.300.30">
    <property type="match status" value="1"/>
</dbReference>
<dbReference type="Proteomes" id="UP000185999">
    <property type="component" value="Unassembled WGS sequence"/>
</dbReference>
<proteinExistence type="predicted"/>
<dbReference type="GO" id="GO:0016878">
    <property type="term" value="F:acid-thiol ligase activity"/>
    <property type="evidence" value="ECO:0007669"/>
    <property type="project" value="UniProtKB-ARBA"/>
</dbReference>
<dbReference type="InterPro" id="IPR042099">
    <property type="entry name" value="ANL_N_sf"/>
</dbReference>
<sequence length="528" mass="58525">MPELLDDLIHRQAHLTPTACALIHKDNVLNYVELASHIDQSSQKLLELGILPGERVAIYLPKVPETVFALFGASKAGGVFVPVNPLLKPQQVAYILKDCNVRILITSSDRLRLVSEALKDCHDLRSVVVIDEGKIPDDLLSTVTLARWYSAPQQQRTPEHPRRIDTDMAAILYTSGSTGNPKGVVLTHRNMMTGAFSVASYLKNSADDRLLAVLPFSFDYGLSQLTTAFSVGASVVLMDYLLPRDVIRAITRFKITGLAAVPPLWNQLAELEWPAEAADSLRYLTNSGGAMPIATTRKLSNVLPTTDFYLMYGLTEAFRSTYLPPEQVAIRPDSMGKAIPNAEILVLREDGSECAPGEPGELVHRGSLVSLGYWNDAAKTAVHFKPIPGRHPEIPLTEIAVWSGDQVRKDDEGYLYFISRKDEMIKTSGYRVSPTEIEEVLYSSGLIKEVAALGITHPLLGQAILLLAIKSKDISETELLRYCQKELPNFMLPKQILFVDMLPRNQNGKLDRKNLATEYKDIFQESTS</sequence>
<name>A0A1N7JEU5_9GAMM</name>
<dbReference type="NCBIfam" id="TIGR03098">
    <property type="entry name" value="ligase_PEP_1"/>
    <property type="match status" value="1"/>
</dbReference>
<dbReference type="PANTHER" id="PTHR43767:SF1">
    <property type="entry name" value="NONRIBOSOMAL PEPTIDE SYNTHASE PES1 (EUROFUNG)-RELATED"/>
    <property type="match status" value="1"/>
</dbReference>
<evidence type="ECO:0000313" key="3">
    <source>
        <dbReference type="EMBL" id="SIS47875.1"/>
    </source>
</evidence>
<dbReference type="InterPro" id="IPR020845">
    <property type="entry name" value="AMP-binding_CS"/>
</dbReference>
<dbReference type="Pfam" id="PF13193">
    <property type="entry name" value="AMP-binding_C"/>
    <property type="match status" value="1"/>
</dbReference>
<reference evidence="4" key="1">
    <citation type="submission" date="2017-01" db="EMBL/GenBank/DDBJ databases">
        <authorList>
            <person name="Varghese N."/>
            <person name="Submissions S."/>
        </authorList>
    </citation>
    <scope>NUCLEOTIDE SEQUENCE [LARGE SCALE GENOMIC DNA]</scope>
    <source>
        <strain evidence="4">DSM 22306</strain>
    </source>
</reference>
<dbReference type="RefSeq" id="WP_054343168.1">
    <property type="nucleotide sequence ID" value="NZ_FTOE01000001.1"/>
</dbReference>
<dbReference type="InterPro" id="IPR045851">
    <property type="entry name" value="AMP-bd_C_sf"/>
</dbReference>
<dbReference type="Gene3D" id="3.40.50.12780">
    <property type="entry name" value="N-terminal domain of ligase-like"/>
    <property type="match status" value="1"/>
</dbReference>
<evidence type="ECO:0000259" key="1">
    <source>
        <dbReference type="Pfam" id="PF00501"/>
    </source>
</evidence>